<dbReference type="EMBL" id="BAABIP010000015">
    <property type="protein sequence ID" value="GAA4767616.1"/>
    <property type="molecule type" value="Genomic_DNA"/>
</dbReference>
<reference evidence="3" key="1">
    <citation type="journal article" date="2019" name="Int. J. Syst. Evol. Microbiol.">
        <title>The Global Catalogue of Microorganisms (GCM) 10K type strain sequencing project: providing services to taxonomists for standard genome sequencing and annotation.</title>
        <authorList>
            <consortium name="The Broad Institute Genomics Platform"/>
            <consortium name="The Broad Institute Genome Sequencing Center for Infectious Disease"/>
            <person name="Wu L."/>
            <person name="Ma J."/>
        </authorList>
    </citation>
    <scope>NUCLEOTIDE SEQUENCE [LARGE SCALE GENOMIC DNA]</scope>
    <source>
        <strain evidence="3">JCM 18198</strain>
    </source>
</reference>
<feature type="transmembrane region" description="Helical" evidence="1">
    <location>
        <begin position="48"/>
        <end position="66"/>
    </location>
</feature>
<comment type="caution">
    <text evidence="2">The sequence shown here is derived from an EMBL/GenBank/DDBJ whole genome shotgun (WGS) entry which is preliminary data.</text>
</comment>
<protein>
    <recommendedName>
        <fullName evidence="4">DUF3953 domain-containing protein</fullName>
    </recommendedName>
</protein>
<keyword evidence="1" id="KW-0812">Transmembrane</keyword>
<gene>
    <name evidence="2" type="ORF">GCM10023230_16740</name>
</gene>
<feature type="transmembrane region" description="Helical" evidence="1">
    <location>
        <begin position="73"/>
        <end position="98"/>
    </location>
</feature>
<accession>A0ABP8ZWV9</accession>
<evidence type="ECO:0000313" key="2">
    <source>
        <dbReference type="EMBL" id="GAA4767616.1"/>
    </source>
</evidence>
<dbReference type="Proteomes" id="UP001500141">
    <property type="component" value="Unassembled WGS sequence"/>
</dbReference>
<keyword evidence="3" id="KW-1185">Reference proteome</keyword>
<sequence length="105" mass="11899">MFFKVLLKLKTMLNKNQLFLLGGTVLLLLIPLIGMRFTNEINWSLSDFIVMGMLLLGLGFTCEFIFRKITNKTYILGLIALLVIVFLLLWIELAVGIFNSPFAGL</sequence>
<organism evidence="2 3">
    <name type="scientific">Flavobacterium hankyongi</name>
    <dbReference type="NCBI Taxonomy" id="1176532"/>
    <lineage>
        <taxon>Bacteria</taxon>
        <taxon>Pseudomonadati</taxon>
        <taxon>Bacteroidota</taxon>
        <taxon>Flavobacteriia</taxon>
        <taxon>Flavobacteriales</taxon>
        <taxon>Flavobacteriaceae</taxon>
        <taxon>Flavobacterium</taxon>
    </lineage>
</organism>
<proteinExistence type="predicted"/>
<evidence type="ECO:0000256" key="1">
    <source>
        <dbReference type="SAM" id="Phobius"/>
    </source>
</evidence>
<keyword evidence="1" id="KW-1133">Transmembrane helix</keyword>
<name>A0ABP8ZWV9_9FLAO</name>
<evidence type="ECO:0008006" key="4">
    <source>
        <dbReference type="Google" id="ProtNLM"/>
    </source>
</evidence>
<keyword evidence="1" id="KW-0472">Membrane</keyword>
<evidence type="ECO:0000313" key="3">
    <source>
        <dbReference type="Proteomes" id="UP001500141"/>
    </source>
</evidence>